<gene>
    <name evidence="1" type="ORF">S01H1_37626</name>
</gene>
<reference evidence="1" key="1">
    <citation type="journal article" date="2014" name="Front. Microbiol.">
        <title>High frequency of phylogenetically diverse reductive dehalogenase-homologous genes in deep subseafloor sedimentary metagenomes.</title>
        <authorList>
            <person name="Kawai M."/>
            <person name="Futagami T."/>
            <person name="Toyoda A."/>
            <person name="Takaki Y."/>
            <person name="Nishi S."/>
            <person name="Hori S."/>
            <person name="Arai W."/>
            <person name="Tsubouchi T."/>
            <person name="Morono Y."/>
            <person name="Uchiyama I."/>
            <person name="Ito T."/>
            <person name="Fujiyama A."/>
            <person name="Inagaki F."/>
            <person name="Takami H."/>
        </authorList>
    </citation>
    <scope>NUCLEOTIDE SEQUENCE</scope>
    <source>
        <strain evidence="1">Expedition CK06-06</strain>
    </source>
</reference>
<dbReference type="EMBL" id="BARS01023636">
    <property type="protein sequence ID" value="GAG13190.1"/>
    <property type="molecule type" value="Genomic_DNA"/>
</dbReference>
<sequence>MTNTKSVVNTLRDQALVQQAALESLSMIETDANIKAEILDTVKTISDHIGALNHVLRVLE</sequence>
<proteinExistence type="predicted"/>
<organism evidence="1">
    <name type="scientific">marine sediment metagenome</name>
    <dbReference type="NCBI Taxonomy" id="412755"/>
    <lineage>
        <taxon>unclassified sequences</taxon>
        <taxon>metagenomes</taxon>
        <taxon>ecological metagenomes</taxon>
    </lineage>
</organism>
<dbReference type="AlphaFoldDB" id="X0V510"/>
<name>X0V510_9ZZZZ</name>
<comment type="caution">
    <text evidence="1">The sequence shown here is derived from an EMBL/GenBank/DDBJ whole genome shotgun (WGS) entry which is preliminary data.</text>
</comment>
<accession>X0V510</accession>
<evidence type="ECO:0000313" key="1">
    <source>
        <dbReference type="EMBL" id="GAG13190.1"/>
    </source>
</evidence>
<protein>
    <submittedName>
        <fullName evidence="1">Uncharacterized protein</fullName>
    </submittedName>
</protein>